<dbReference type="Gene3D" id="3.40.50.720">
    <property type="entry name" value="NAD(P)-binding Rossmann-like Domain"/>
    <property type="match status" value="1"/>
</dbReference>
<dbReference type="GO" id="GO:0000166">
    <property type="term" value="F:nucleotide binding"/>
    <property type="evidence" value="ECO:0007669"/>
    <property type="project" value="InterPro"/>
</dbReference>
<gene>
    <name evidence="5" type="ORF">SAMN04489742_0369</name>
</gene>
<dbReference type="OrthoDB" id="256869at2"/>
<dbReference type="AlphaFoldDB" id="A0A1H0ZHP3"/>
<evidence type="ECO:0000313" key="6">
    <source>
        <dbReference type="Proteomes" id="UP000181917"/>
    </source>
</evidence>
<dbReference type="EMBL" id="FNKH01000002">
    <property type="protein sequence ID" value="SDQ26973.1"/>
    <property type="molecule type" value="Genomic_DNA"/>
</dbReference>
<dbReference type="GO" id="GO:0016491">
    <property type="term" value="F:oxidoreductase activity"/>
    <property type="evidence" value="ECO:0007669"/>
    <property type="project" value="UniProtKB-KW"/>
</dbReference>
<protein>
    <submittedName>
        <fullName evidence="5">Myo-inositol 2-dehydrogenase / D-chiro-inositol 1-dehydrogenase</fullName>
    </submittedName>
</protein>
<keyword evidence="2" id="KW-0560">Oxidoreductase</keyword>
<dbReference type="InterPro" id="IPR000683">
    <property type="entry name" value="Gfo/Idh/MocA-like_OxRdtase_N"/>
</dbReference>
<name>A0A1H0ZHP3_9MICC</name>
<dbReference type="PANTHER" id="PTHR42840:SF3">
    <property type="entry name" value="BINDING ROSSMANN FOLD OXIDOREDUCTASE, PUTATIVE (AFU_ORTHOLOGUE AFUA_2G10240)-RELATED"/>
    <property type="match status" value="1"/>
</dbReference>
<organism evidence="5 6">
    <name type="scientific">Crystallibacter crystallopoietes</name>
    <dbReference type="NCBI Taxonomy" id="37928"/>
    <lineage>
        <taxon>Bacteria</taxon>
        <taxon>Bacillati</taxon>
        <taxon>Actinomycetota</taxon>
        <taxon>Actinomycetes</taxon>
        <taxon>Micrococcales</taxon>
        <taxon>Micrococcaceae</taxon>
        <taxon>Crystallibacter</taxon>
    </lineage>
</organism>
<feature type="domain" description="Gfo/Idh/MocA-like oxidoreductase N-terminal" evidence="3">
    <location>
        <begin position="8"/>
        <end position="117"/>
    </location>
</feature>
<evidence type="ECO:0000259" key="4">
    <source>
        <dbReference type="Pfam" id="PF02894"/>
    </source>
</evidence>
<dbReference type="PANTHER" id="PTHR42840">
    <property type="entry name" value="NAD(P)-BINDING ROSSMANN-FOLD SUPERFAMILY PROTEIN-RELATED"/>
    <property type="match status" value="1"/>
</dbReference>
<evidence type="ECO:0000256" key="1">
    <source>
        <dbReference type="ARBA" id="ARBA00010928"/>
    </source>
</evidence>
<keyword evidence="6" id="KW-1185">Reference proteome</keyword>
<comment type="similarity">
    <text evidence="1">Belongs to the Gfo/Idh/MocA family.</text>
</comment>
<dbReference type="KEGG" id="acry:AC20117_15435"/>
<dbReference type="Pfam" id="PF02894">
    <property type="entry name" value="GFO_IDH_MocA_C"/>
    <property type="match status" value="1"/>
</dbReference>
<dbReference type="InterPro" id="IPR036291">
    <property type="entry name" value="NAD(P)-bd_dom_sf"/>
</dbReference>
<evidence type="ECO:0000313" key="5">
    <source>
        <dbReference type="EMBL" id="SDQ26973.1"/>
    </source>
</evidence>
<dbReference type="NCBIfam" id="TIGR04380">
    <property type="entry name" value="myo_inos_iolG"/>
    <property type="match status" value="1"/>
</dbReference>
<dbReference type="SUPFAM" id="SSF55347">
    <property type="entry name" value="Glyceraldehyde-3-phosphate dehydrogenase-like, C-terminal domain"/>
    <property type="match status" value="1"/>
</dbReference>
<sequence>MSSSRPLRLALFGSGRIGQVHARNLAADPDIELVLIADPFIDAARALASQTGARAVQDPEEVFAAQDLDGVIIGSPTNTHVDLMTRAAERGLAVLCEKPIDLDLDTVLACRDRVKNATAPIMLGFNRRFDPGFAAVNARVEAGEIGPLEQLTIISRDPAPAPRGYLETSGGIFRDMTIHDLDMARFFVPDIVEVTAVGANQFSDDIRELGDYDSVVVTLRGRGGELISITNSRHCSYGYDQRLEAFGPEGMLEARNLTPTAVRKHDASGTELQDPIMNFFLERYAEAYRLELQAFAQAIRSGTTPSPGFADGLAALVLADAAVESAQNGKTVTVEQIW</sequence>
<evidence type="ECO:0000259" key="3">
    <source>
        <dbReference type="Pfam" id="PF01408"/>
    </source>
</evidence>
<proteinExistence type="inferred from homology"/>
<dbReference type="Proteomes" id="UP000181917">
    <property type="component" value="Unassembled WGS sequence"/>
</dbReference>
<reference evidence="5 6" key="1">
    <citation type="submission" date="2016-10" db="EMBL/GenBank/DDBJ databases">
        <authorList>
            <person name="de Groot N.N."/>
        </authorList>
    </citation>
    <scope>NUCLEOTIDE SEQUENCE [LARGE SCALE GENOMIC DNA]</scope>
    <source>
        <strain evidence="5 6">DSM 20117</strain>
    </source>
</reference>
<dbReference type="SUPFAM" id="SSF51735">
    <property type="entry name" value="NAD(P)-binding Rossmann-fold domains"/>
    <property type="match status" value="1"/>
</dbReference>
<dbReference type="InterPro" id="IPR030827">
    <property type="entry name" value="Myo_inos_IolG"/>
</dbReference>
<dbReference type="Pfam" id="PF01408">
    <property type="entry name" value="GFO_IDH_MocA"/>
    <property type="match status" value="1"/>
</dbReference>
<dbReference type="InterPro" id="IPR004104">
    <property type="entry name" value="Gfo/Idh/MocA-like_OxRdtase_C"/>
</dbReference>
<dbReference type="RefSeq" id="WP_074698895.1">
    <property type="nucleotide sequence ID" value="NZ_CP018863.1"/>
</dbReference>
<feature type="domain" description="Gfo/Idh/MocA-like oxidoreductase C-terminal" evidence="4">
    <location>
        <begin position="139"/>
        <end position="334"/>
    </location>
</feature>
<dbReference type="STRING" id="37928.SAMN04489742_0369"/>
<accession>A0A1H0ZHP3</accession>
<dbReference type="Gene3D" id="3.30.360.10">
    <property type="entry name" value="Dihydrodipicolinate Reductase, domain 2"/>
    <property type="match status" value="1"/>
</dbReference>
<evidence type="ECO:0000256" key="2">
    <source>
        <dbReference type="ARBA" id="ARBA00023002"/>
    </source>
</evidence>